<dbReference type="GO" id="GO:0030182">
    <property type="term" value="P:neuron differentiation"/>
    <property type="evidence" value="ECO:0007669"/>
    <property type="project" value="TreeGrafter"/>
</dbReference>
<evidence type="ECO:0008006" key="10">
    <source>
        <dbReference type="Google" id="ProtNLM"/>
    </source>
</evidence>
<dbReference type="InterPro" id="IPR006150">
    <property type="entry name" value="Cys_repeat_1"/>
</dbReference>
<feature type="domain" description="WAP" evidence="7">
    <location>
        <begin position="1007"/>
        <end position="1056"/>
    </location>
</feature>
<dbReference type="InterPro" id="IPR042447">
    <property type="entry name" value="Anosmin-1"/>
</dbReference>
<dbReference type="PROSITE" id="PS00484">
    <property type="entry name" value="THYROGLOBULIN_1_1"/>
    <property type="match status" value="2"/>
</dbReference>
<accession>A0A8R1XTK6</accession>
<keyword evidence="3" id="KW-0472">Membrane</keyword>
<feature type="disulfide bond" evidence="2">
    <location>
        <begin position="832"/>
        <end position="851"/>
    </location>
</feature>
<feature type="domain" description="Thyroglobulin type-1" evidence="5">
    <location>
        <begin position="1128"/>
        <end position="1197"/>
    </location>
</feature>
<protein>
    <recommendedName>
        <fullName evidence="10">BPTI/Kunitz inhibitor domain-containing protein</fullName>
    </recommendedName>
</protein>
<dbReference type="InterPro" id="IPR036645">
    <property type="entry name" value="Elafin-like_sf"/>
</dbReference>
<feature type="domain" description="WAP" evidence="7">
    <location>
        <begin position="488"/>
        <end position="536"/>
    </location>
</feature>
<feature type="domain" description="WAP" evidence="7">
    <location>
        <begin position="771"/>
        <end position="820"/>
    </location>
</feature>
<dbReference type="AlphaFoldDB" id="A0A8R1XTK6"/>
<evidence type="ECO:0000259" key="6">
    <source>
        <dbReference type="PROSITE" id="PS51252"/>
    </source>
</evidence>
<dbReference type="GO" id="GO:0009986">
    <property type="term" value="C:cell surface"/>
    <property type="evidence" value="ECO:0007669"/>
    <property type="project" value="TreeGrafter"/>
</dbReference>
<evidence type="ECO:0000256" key="2">
    <source>
        <dbReference type="PROSITE-ProRule" id="PRU00500"/>
    </source>
</evidence>
<dbReference type="PANTHER" id="PTHR14131">
    <property type="entry name" value="ANOSMIN"/>
    <property type="match status" value="1"/>
</dbReference>
<dbReference type="PANTHER" id="PTHR14131:SF5">
    <property type="entry name" value="ANOSMIN-1"/>
    <property type="match status" value="1"/>
</dbReference>
<dbReference type="InterPro" id="IPR000716">
    <property type="entry name" value="Thyroglobulin_1"/>
</dbReference>
<dbReference type="InterPro" id="IPR004094">
    <property type="entry name" value="Antistasin-like"/>
</dbReference>
<feature type="transmembrane region" description="Helical" evidence="3">
    <location>
        <begin position="7"/>
        <end position="27"/>
    </location>
</feature>
<evidence type="ECO:0000259" key="5">
    <source>
        <dbReference type="PROSITE" id="PS51162"/>
    </source>
</evidence>
<dbReference type="SUPFAM" id="SSF57256">
    <property type="entry name" value="Elafin-like"/>
    <property type="match status" value="4"/>
</dbReference>
<dbReference type="InterPro" id="IPR011061">
    <property type="entry name" value="Hirudin/antistatin"/>
</dbReference>
<keyword evidence="3" id="KW-1133">Transmembrane helix</keyword>
<dbReference type="EMBL" id="CMVM020000132">
    <property type="status" value="NOT_ANNOTATED_CDS"/>
    <property type="molecule type" value="Genomic_DNA"/>
</dbReference>
<feature type="domain" description="Antistasin-like" evidence="6">
    <location>
        <begin position="606"/>
        <end position="631"/>
    </location>
</feature>
<sequence>MHWKLINYYNIYCDMLILPIIFFFYHFSSVVICLENTYLQNPIIGISTDRSCRRPPGCVLDCPFGYQTGLLGICLCICADIPCFLKACAPNEYCQRNSDGTAFCVSQIASQSSGNRIAVKPGECPHFFDRTCIYQCNSDSDCGSTLKCCSNGCGRECVVALSPQLLPVNSFSIHPLQTTGHSNRIGKCPPRSYIKNQNCVTECIYDEECPSIEKCCDSDCGSVCTPPEKATDCIHLITAISRLPGKTLINGYVPKCTIDGQFENIQCDDSFCWCVDEKGIEIFGTKTARKIGQPNCIQRRDCEAKLCPKICHFGIKTDDEGCPLDNCKCRDLCEEVKCVGDIEICQMVEPDCAKSPCQPIPKCLLNPCPNGSPMTLSNGVTALCTHTNQCSPYHWCHQIGFNGFGFCCSLPKSILHSGSCVPVLSLSSKSSKSECRVDSDCSEQAKCCFNGSSLKCMLDSTHIHGFHVDSSTQKLIIVEEQLMAKGTKVQQIGKCPKISQHHDLGKCAIKCKIDQDCGGIKKCCTYNCSAICLYPTEVTACLHEVITHEIFGYGRAPKCNDKGNYEQIQCDDNICYCVDTLNGNEIPATRTALQTKPVCNERRLDCEPFMCSKVCAYGFEITSKGCPLCECRNPCKNKLCPHGYICVMANVKCSANVYCPNQPRCVPNVCATNNLSMVPPILCDNKQDCPNDYWCNNIGIQSKGLCCPIPSKELHGEIKCKSMEPFIENNKSCDIRCRGDDECVVGAKCCYDGCGTICVQISAKTSYRTKVSELSECPRLNNNPPDCRKNEIDDCIEDVDCYMAQKCCSNGCKKACMYPEVTTGVILPAITCIHLLGASQTFEPGSFVPQCDTFGDFTRIQKLGALFWCVDAAGRELSGTRTSHPYLNCNLPRSCPLLNCQLNCSSGYEKNHNGCDQCRCRDPCKNVRCPSTHVCSLIDVKCLSGICDSIPKCILNACPKGEPLTLPNMRDLVLCNTKEDRHCPLGYFCHQIGIPMSFSSSYCCAGNEVSSAICPITFELRPPDSKQCKIRCHTHNDCSSGKCCFNGCGTSCMGLRAEEIVRNTGLSFPKNVFSRESHEEFEKLGNCSIDFTSNSNCKIDCTKDSDCPGFQKCCAKGCSSSCAFPQITTACIHKLASYNNENKMISSNGPRIECNEDGIFKKIQCDQQRRQCWCVNTETGEEMLGTRVMAANAKPNCQTPIVCSTVCDQIKCEHGPRLDINGCPLNDFCECKNPCEEIKCVRKEDVCVLIPVICVTSPCPSVPQCKSNPCLKPSEALRDRNNNVFSCVQNEDCGRGSCRLLLNEQKHGICCSSGTEEIDRIISKRKLGECPRIISAKYLFSTNCNVECSNDSACPGVQLCCDYGCNKICIIPEVATNCILLHAAISKLIDSGATVNLRIPWCNKHTGMFETVQCNDFNNCWCVNAVTGTAIHGSRMKFLDSSLTFAYDVCSYKKRCPVSCNDAICPVGFEMDANNCPKDIHCHCRNLCDAIQCSGDKICMLRRKICSESTCIPVPSCEANPCSDSSRPALDETTYIQLSCSKNRTEMCPPGYYCTGYDAVMQGVCCPKIKTKEARQHTVSCPHGNPFSNKVDGWPVNCTQSGNDCPSTHYCFSASDQSFGVCCVSERYVCRLPLDAGACAVNLKRYYYDYTNKTCIPFNYSGCSGNLNNFINKKDCEKFCLDIPVDLNGTEKIFETYQLGFSLTGPLFREKHQQDINEAFRDYLMKRFDVGDDELKDIVIHDDNMVQFVLRSEDAEMKATNISSVISDGSFRFLYNGDIYRAEPHSWISHRIVEKKVLCGTLILCVLLGVSIVLAIIFLTSLLCACRFIYKKTKESETSSGVISTSQYAARIDYATPTVTANTPKSDTSTEHFEKLMSSENGHHCRYTTNKGSDEYEVHTTLQRPSRRQRCHTTVYY</sequence>
<keyword evidence="3" id="KW-0812">Transmembrane</keyword>
<dbReference type="InterPro" id="IPR028150">
    <property type="entry name" value="Lustrin_cystein"/>
</dbReference>
<dbReference type="SUPFAM" id="SSF57262">
    <property type="entry name" value="Leech antihemostatic proteins"/>
    <property type="match status" value="2"/>
</dbReference>
<keyword evidence="9" id="KW-1185">Reference proteome</keyword>
<proteinExistence type="predicted"/>
<feature type="domain" description="BPTI/Kunitz inhibitor" evidence="4">
    <location>
        <begin position="1630"/>
        <end position="1680"/>
    </location>
</feature>
<dbReference type="PROSITE" id="PS51390">
    <property type="entry name" value="WAP"/>
    <property type="match status" value="7"/>
</dbReference>
<dbReference type="SUPFAM" id="SSF57362">
    <property type="entry name" value="BPTI-like"/>
    <property type="match status" value="1"/>
</dbReference>
<dbReference type="SMART" id="SM00217">
    <property type="entry name" value="WAP"/>
    <property type="match status" value="8"/>
</dbReference>
<evidence type="ECO:0000259" key="4">
    <source>
        <dbReference type="PROSITE" id="PS50279"/>
    </source>
</evidence>
<feature type="domain" description="Antistasin-like" evidence="6">
    <location>
        <begin position="895"/>
        <end position="920"/>
    </location>
</feature>
<dbReference type="SMART" id="SM00289">
    <property type="entry name" value="WR1"/>
    <property type="match status" value="6"/>
</dbReference>
<dbReference type="SMART" id="SM00211">
    <property type="entry name" value="TY"/>
    <property type="match status" value="5"/>
</dbReference>
<dbReference type="InterPro" id="IPR008197">
    <property type="entry name" value="WAP_dom"/>
</dbReference>
<dbReference type="PRINTS" id="PR00759">
    <property type="entry name" value="BASICPTASE"/>
</dbReference>
<evidence type="ECO:0000313" key="8">
    <source>
        <dbReference type="EnsemblMetazoa" id="OVOC4462.1"/>
    </source>
</evidence>
<dbReference type="InterPro" id="IPR002223">
    <property type="entry name" value="Kunitz_BPTI"/>
</dbReference>
<reference evidence="9" key="1">
    <citation type="submission" date="2013-10" db="EMBL/GenBank/DDBJ databases">
        <title>Genome sequencing of Onchocerca volvulus.</title>
        <authorList>
            <person name="Cotton J."/>
            <person name="Tsai J."/>
            <person name="Stanley E."/>
            <person name="Tracey A."/>
            <person name="Holroyd N."/>
            <person name="Lustigman S."/>
            <person name="Berriman M."/>
        </authorList>
    </citation>
    <scope>NUCLEOTIDE SEQUENCE</scope>
</reference>
<name>A0A8R1XTK6_ONCVO</name>
<dbReference type="EnsemblMetazoa" id="OVOC4462.1">
    <property type="protein sequence ID" value="OVOC4462.1"/>
    <property type="gene ID" value="WBGene00241271"/>
</dbReference>
<dbReference type="Proteomes" id="UP000024404">
    <property type="component" value="Unassembled WGS sequence"/>
</dbReference>
<comment type="caution">
    <text evidence="2">Lacks conserved residue(s) required for the propagation of feature annotation.</text>
</comment>
<dbReference type="GO" id="GO:0004867">
    <property type="term" value="F:serine-type endopeptidase inhibitor activity"/>
    <property type="evidence" value="ECO:0007669"/>
    <property type="project" value="InterPro"/>
</dbReference>
<feature type="domain" description="Thyroglobulin type-1" evidence="5">
    <location>
        <begin position="230"/>
        <end position="296"/>
    </location>
</feature>
<feature type="domain" description="WAP" evidence="7">
    <location>
        <begin position="117"/>
        <end position="161"/>
    </location>
</feature>
<dbReference type="Gene3D" id="4.10.75.10">
    <property type="entry name" value="Elafin-like"/>
    <property type="match status" value="7"/>
</dbReference>
<feature type="domain" description="Thyroglobulin type-1" evidence="5">
    <location>
        <begin position="829"/>
        <end position="895"/>
    </location>
</feature>
<dbReference type="Gene3D" id="4.10.800.10">
    <property type="entry name" value="Thyroglobulin type-1"/>
    <property type="match status" value="5"/>
</dbReference>
<evidence type="ECO:0000256" key="1">
    <source>
        <dbReference type="ARBA" id="ARBA00023157"/>
    </source>
</evidence>
<dbReference type="PROSITE" id="PS50279">
    <property type="entry name" value="BPTI_KUNITZ_2"/>
    <property type="match status" value="1"/>
</dbReference>
<dbReference type="Gene3D" id="4.10.410.10">
    <property type="entry name" value="Pancreatic trypsin inhibitor Kunitz domain"/>
    <property type="match status" value="1"/>
</dbReference>
<feature type="domain" description="WAP" evidence="7">
    <location>
        <begin position="1323"/>
        <end position="1373"/>
    </location>
</feature>
<feature type="domain" description="WAP" evidence="7">
    <location>
        <begin position="1080"/>
        <end position="1126"/>
    </location>
</feature>
<dbReference type="InterPro" id="IPR036857">
    <property type="entry name" value="Thyroglobulin_1_sf"/>
</dbReference>
<dbReference type="PROSITE" id="PS00280">
    <property type="entry name" value="BPTI_KUNITZ_1"/>
    <property type="match status" value="1"/>
</dbReference>
<dbReference type="Pfam" id="PF14625">
    <property type="entry name" value="Lustrin_cystein"/>
    <property type="match status" value="5"/>
</dbReference>
<dbReference type="GO" id="GO:0005576">
    <property type="term" value="C:extracellular region"/>
    <property type="evidence" value="ECO:0007669"/>
    <property type="project" value="InterPro"/>
</dbReference>
<dbReference type="PROSITE" id="PS51162">
    <property type="entry name" value="THYROGLOBULIN_1_2"/>
    <property type="match status" value="5"/>
</dbReference>
<organism evidence="8 9">
    <name type="scientific">Onchocerca volvulus</name>
    <dbReference type="NCBI Taxonomy" id="6282"/>
    <lineage>
        <taxon>Eukaryota</taxon>
        <taxon>Metazoa</taxon>
        <taxon>Ecdysozoa</taxon>
        <taxon>Nematoda</taxon>
        <taxon>Chromadorea</taxon>
        <taxon>Rhabditida</taxon>
        <taxon>Spirurina</taxon>
        <taxon>Spiruromorpha</taxon>
        <taxon>Filarioidea</taxon>
        <taxon>Onchocercidae</taxon>
        <taxon>Onchocerca</taxon>
    </lineage>
</organism>
<dbReference type="InterPro" id="IPR020901">
    <property type="entry name" value="Prtase_inh_Kunz-CS"/>
</dbReference>
<dbReference type="SMART" id="SM00131">
    <property type="entry name" value="KU"/>
    <property type="match status" value="1"/>
</dbReference>
<feature type="disulfide bond" evidence="2">
    <location>
        <begin position="1165"/>
        <end position="1172"/>
    </location>
</feature>
<keyword evidence="1 2" id="KW-1015">Disulfide bond</keyword>
<feature type="transmembrane region" description="Helical" evidence="3">
    <location>
        <begin position="1801"/>
        <end position="1830"/>
    </location>
</feature>
<dbReference type="SUPFAM" id="SSF57610">
    <property type="entry name" value="Thyroglobulin type-1 domain"/>
    <property type="match status" value="5"/>
</dbReference>
<dbReference type="CDD" id="cd00191">
    <property type="entry name" value="TY"/>
    <property type="match status" value="4"/>
</dbReference>
<reference evidence="8" key="2">
    <citation type="submission" date="2022-06" db="UniProtKB">
        <authorList>
            <consortium name="EnsemblMetazoa"/>
        </authorList>
    </citation>
    <scope>IDENTIFICATION</scope>
</reference>
<dbReference type="InterPro" id="IPR036880">
    <property type="entry name" value="Kunitz_BPTI_sf"/>
</dbReference>
<evidence type="ECO:0000259" key="7">
    <source>
        <dbReference type="PROSITE" id="PS51390"/>
    </source>
</evidence>
<feature type="domain" description="WAP" evidence="7">
    <location>
        <begin position="181"/>
        <end position="228"/>
    </location>
</feature>
<dbReference type="Pfam" id="PF00086">
    <property type="entry name" value="Thyroglobulin_1"/>
    <property type="match status" value="5"/>
</dbReference>
<feature type="domain" description="Thyroglobulin type-1" evidence="5">
    <location>
        <begin position="1375"/>
        <end position="1456"/>
    </location>
</feature>
<evidence type="ECO:0000256" key="3">
    <source>
        <dbReference type="SAM" id="Phobius"/>
    </source>
</evidence>
<evidence type="ECO:0000313" key="9">
    <source>
        <dbReference type="Proteomes" id="UP000024404"/>
    </source>
</evidence>
<feature type="domain" description="Thyroglobulin type-1" evidence="5">
    <location>
        <begin position="538"/>
        <end position="599"/>
    </location>
</feature>
<dbReference type="Pfam" id="PF02822">
    <property type="entry name" value="Antistasin"/>
    <property type="match status" value="2"/>
</dbReference>
<dbReference type="PROSITE" id="PS51252">
    <property type="entry name" value="ANTISTASIN"/>
    <property type="match status" value="2"/>
</dbReference>
<dbReference type="Gene3D" id="2.10.22.10">
    <property type="entry name" value="Antistasin, domain 1"/>
    <property type="match status" value="1"/>
</dbReference>
<dbReference type="Pfam" id="PF00095">
    <property type="entry name" value="WAP"/>
    <property type="match status" value="8"/>
</dbReference>